<dbReference type="GO" id="GO:0015271">
    <property type="term" value="F:outward rectifier potassium channel activity"/>
    <property type="evidence" value="ECO:0007669"/>
    <property type="project" value="TreeGrafter"/>
</dbReference>
<dbReference type="InterPro" id="IPR003929">
    <property type="entry name" value="K_chnl_BK_asu"/>
</dbReference>
<evidence type="ECO:0000259" key="12">
    <source>
        <dbReference type="Pfam" id="PF03493"/>
    </source>
</evidence>
<reference evidence="13" key="1">
    <citation type="submission" date="2021-04" db="EMBL/GenBank/DDBJ databases">
        <authorList>
            <consortium name="Wellcome Sanger Institute Data Sharing"/>
        </authorList>
    </citation>
    <scope>NUCLEOTIDE SEQUENCE [LARGE SCALE GENOMIC DNA]</scope>
</reference>
<evidence type="ECO:0000256" key="10">
    <source>
        <dbReference type="ARBA" id="ARBA00023303"/>
    </source>
</evidence>
<keyword evidence="6" id="KW-0630">Potassium</keyword>
<evidence type="ECO:0000256" key="4">
    <source>
        <dbReference type="ARBA" id="ARBA00022692"/>
    </source>
</evidence>
<keyword evidence="3" id="KW-0633">Potassium transport</keyword>
<sequence>APWLHADHQTILRAWAVKDFAPNCPLYVQILKPENKFHVKFADHVVCEEEFKYAMLALNCVCPGTSTLITLLIHSSRGQEGGACSADQWHRTYRRCSANEVHHIRLEESKFFGEYQGKSFTFASFHAHKKYGVCLIGVRRLDTTNILLNPGPCHIMGGSDTCFYINISKEENSAFVRGQREPSWGGAGGNARGVHQTIYHGLTRLPVHSIIASMGQDQMGGANTLALPAMGDSAEERRHSIAPVLELVDGVNPTFDLLGDQSEDEGGDEGKEESDRDESAHWWVKGYPLNSPYIGSSPALCHLLQEKMPFCCLRMDKSCHHIPFEDARSYGFKNKLIIVSAESAGNGLYNFIVPLRAYYRPRKELNPIVLLLEAM</sequence>
<dbReference type="InterPro" id="IPR047871">
    <property type="entry name" value="K_chnl_Slo-like"/>
</dbReference>
<accession>A0A665VLK3</accession>
<evidence type="ECO:0000313" key="14">
    <source>
        <dbReference type="Proteomes" id="UP000472264"/>
    </source>
</evidence>
<proteinExistence type="predicted"/>
<dbReference type="GO" id="GO:0005886">
    <property type="term" value="C:plasma membrane"/>
    <property type="evidence" value="ECO:0007669"/>
    <property type="project" value="TreeGrafter"/>
</dbReference>
<reference evidence="13" key="2">
    <citation type="submission" date="2025-08" db="UniProtKB">
        <authorList>
            <consortium name="Ensembl"/>
        </authorList>
    </citation>
    <scope>IDENTIFICATION</scope>
</reference>
<dbReference type="Ensembl" id="ENSENLT00000033554.1">
    <property type="protein sequence ID" value="ENSENLP00000032630.1"/>
    <property type="gene ID" value="ENSENLG00000014353.1"/>
</dbReference>
<keyword evidence="8" id="KW-0406">Ion transport</keyword>
<dbReference type="PANTHER" id="PTHR10027">
    <property type="entry name" value="CALCIUM-ACTIVATED POTASSIUM CHANNEL ALPHA CHAIN"/>
    <property type="match status" value="1"/>
</dbReference>
<dbReference type="Pfam" id="PF03493">
    <property type="entry name" value="BK_channel_a"/>
    <property type="match status" value="1"/>
</dbReference>
<organism evidence="13 14">
    <name type="scientific">Echeneis naucrates</name>
    <name type="common">Live sharksucker</name>
    <dbReference type="NCBI Taxonomy" id="173247"/>
    <lineage>
        <taxon>Eukaryota</taxon>
        <taxon>Metazoa</taxon>
        <taxon>Chordata</taxon>
        <taxon>Craniata</taxon>
        <taxon>Vertebrata</taxon>
        <taxon>Euteleostomi</taxon>
        <taxon>Actinopterygii</taxon>
        <taxon>Neopterygii</taxon>
        <taxon>Teleostei</taxon>
        <taxon>Neoteleostei</taxon>
        <taxon>Acanthomorphata</taxon>
        <taxon>Carangaria</taxon>
        <taxon>Carangiformes</taxon>
        <taxon>Echeneidae</taxon>
        <taxon>Echeneis</taxon>
    </lineage>
</organism>
<evidence type="ECO:0000256" key="8">
    <source>
        <dbReference type="ARBA" id="ARBA00023065"/>
    </source>
</evidence>
<evidence type="ECO:0000256" key="3">
    <source>
        <dbReference type="ARBA" id="ARBA00022538"/>
    </source>
</evidence>
<dbReference type="AlphaFoldDB" id="A0A665VLK3"/>
<gene>
    <name evidence="13" type="primary">kcnt2b</name>
</gene>
<keyword evidence="5" id="KW-0631">Potassium channel</keyword>
<dbReference type="PANTHER" id="PTHR10027:SF35">
    <property type="entry name" value="POTASSIUM CHANNEL SUBFAMILY T MEMBER 2-LIKE"/>
    <property type="match status" value="1"/>
</dbReference>
<keyword evidence="2" id="KW-0813">Transport</keyword>
<feature type="region of interest" description="Disordered" evidence="11">
    <location>
        <begin position="256"/>
        <end position="279"/>
    </location>
</feature>
<keyword evidence="7" id="KW-1133">Transmembrane helix</keyword>
<feature type="domain" description="Calcium-activated potassium channel BK alpha subunit" evidence="12">
    <location>
        <begin position="43"/>
        <end position="138"/>
    </location>
</feature>
<evidence type="ECO:0000313" key="13">
    <source>
        <dbReference type="Ensembl" id="ENSENLP00000032630.1"/>
    </source>
</evidence>
<evidence type="ECO:0000256" key="1">
    <source>
        <dbReference type="ARBA" id="ARBA00004141"/>
    </source>
</evidence>
<dbReference type="Proteomes" id="UP000472264">
    <property type="component" value="Chromosome 8"/>
</dbReference>
<evidence type="ECO:0000256" key="5">
    <source>
        <dbReference type="ARBA" id="ARBA00022826"/>
    </source>
</evidence>
<evidence type="ECO:0000256" key="9">
    <source>
        <dbReference type="ARBA" id="ARBA00023136"/>
    </source>
</evidence>
<keyword evidence="4" id="KW-0812">Transmembrane</keyword>
<evidence type="ECO:0000256" key="7">
    <source>
        <dbReference type="ARBA" id="ARBA00022989"/>
    </source>
</evidence>
<keyword evidence="10" id="KW-0407">Ion channel</keyword>
<keyword evidence="9" id="KW-0472">Membrane</keyword>
<name>A0A665VLK3_ECHNA</name>
<keyword evidence="14" id="KW-1185">Reference proteome</keyword>
<reference evidence="13" key="3">
    <citation type="submission" date="2025-09" db="UniProtKB">
        <authorList>
            <consortium name="Ensembl"/>
        </authorList>
    </citation>
    <scope>IDENTIFICATION</scope>
</reference>
<evidence type="ECO:0000256" key="6">
    <source>
        <dbReference type="ARBA" id="ARBA00022958"/>
    </source>
</evidence>
<dbReference type="GO" id="GO:0005228">
    <property type="term" value="F:intracellular sodium-activated potassium channel activity"/>
    <property type="evidence" value="ECO:0007669"/>
    <property type="project" value="TreeGrafter"/>
</dbReference>
<comment type="subcellular location">
    <subcellularLocation>
        <location evidence="1">Membrane</location>
        <topology evidence="1">Multi-pass membrane protein</topology>
    </subcellularLocation>
</comment>
<evidence type="ECO:0000256" key="11">
    <source>
        <dbReference type="SAM" id="MobiDB-lite"/>
    </source>
</evidence>
<evidence type="ECO:0000256" key="2">
    <source>
        <dbReference type="ARBA" id="ARBA00022448"/>
    </source>
</evidence>
<protein>
    <recommendedName>
        <fullName evidence="12">Calcium-activated potassium channel BK alpha subunit domain-containing protein</fullName>
    </recommendedName>
</protein>
<feature type="compositionally biased region" description="Acidic residues" evidence="11">
    <location>
        <begin position="261"/>
        <end position="272"/>
    </location>
</feature>